<dbReference type="SUPFAM" id="SSF48239">
    <property type="entry name" value="Terpenoid cyclases/Protein prenyltransferases"/>
    <property type="match status" value="1"/>
</dbReference>
<evidence type="ECO:0000259" key="6">
    <source>
        <dbReference type="Pfam" id="PF03936"/>
    </source>
</evidence>
<dbReference type="GO" id="GO:0047461">
    <property type="term" value="F:(+)-delta-cadinene synthase activity"/>
    <property type="evidence" value="ECO:0007669"/>
    <property type="project" value="UniProtKB-EC"/>
</dbReference>
<evidence type="ECO:0000256" key="3">
    <source>
        <dbReference type="ARBA" id="ARBA00022842"/>
    </source>
</evidence>
<dbReference type="AlphaFoldDB" id="A0A6C0THX3"/>
<comment type="cofactor">
    <cofactor evidence="1">
        <name>Mg(2+)</name>
        <dbReference type="ChEBI" id="CHEBI:18420"/>
    </cofactor>
</comment>
<evidence type="ECO:0000256" key="4">
    <source>
        <dbReference type="ARBA" id="ARBA00023239"/>
    </source>
</evidence>
<sequence>MANLKGDVISSVSSMPDNAFNHWDDDFVQSIETPYGASEYHERAETLVKEVKILLKEMRSGDGDLIERLEMVDALQCLGIDRYFQDEIKAALDYVYRCWDGSVGLGVGRGSSTRNLNATALGLRVFRLHRYHVSADVLETFKDEDGKFFNSGGKDDNTKNSTIGEEHEMRSMLNLLRASIVAFPGETIMEEAKVFSSLYLKQILQNIGGSYNSSFLKEVEYALSFEWPRTFTIWEARNFIEIYELDNLRLKDAKILELAKLNFNMLQCVYKMEMKKLSSWWDNSQISKLIAFRERTVEYLLMGISVVDEIEFCSTRIAVAKVATLATILDDLFDDYLNLDQVELVTNAIIQGWDISLLQNFPNSFKETLEFVFKTVHELASEATKEQGRDMTQFITKAWADYAKANLQQARWNKSGYVPTYNEYIKIAATSAAIGPISLHSILLAIPVLKDIEIEMIFLNRSRLCDLIWSSLRLTDDAQDFQDEKLHGQTASAISSYMRDHPKCSEDDALCQINCLADQLIKELIWEYLNPNNIFLGYEKLCFNLSRGVQCFYIFGDGFTYPEKGVKHRVVKVLVDPV</sequence>
<dbReference type="PANTHER" id="PTHR31739:SF25">
    <property type="entry name" value="(E,E)-GERANYLLINALOOL SYNTHASE"/>
    <property type="match status" value="1"/>
</dbReference>
<dbReference type="SUPFAM" id="SSF48576">
    <property type="entry name" value="Terpenoid synthases"/>
    <property type="match status" value="1"/>
</dbReference>
<dbReference type="InterPro" id="IPR005630">
    <property type="entry name" value="Terpene_synthase_metal-bd"/>
</dbReference>
<organism evidence="8">
    <name type="scientific">Taiwania cryptomerioides</name>
    <name type="common">Coffin tree</name>
    <dbReference type="NCBI Taxonomy" id="50187"/>
    <lineage>
        <taxon>Eukaryota</taxon>
        <taxon>Viridiplantae</taxon>
        <taxon>Streptophyta</taxon>
        <taxon>Embryophyta</taxon>
        <taxon>Tracheophyta</taxon>
        <taxon>Spermatophyta</taxon>
        <taxon>Pinopsida</taxon>
        <taxon>Pinidae</taxon>
        <taxon>Conifers II</taxon>
        <taxon>Cupressales</taxon>
        <taxon>Cupressaceae</taxon>
        <taxon>Taiwania</taxon>
    </lineage>
</organism>
<dbReference type="SFLD" id="SFLDG01019">
    <property type="entry name" value="Terpene_Cyclase_Like_1_C_Termi"/>
    <property type="match status" value="1"/>
</dbReference>
<evidence type="ECO:0000256" key="1">
    <source>
        <dbReference type="ARBA" id="ARBA00001946"/>
    </source>
</evidence>
<dbReference type="EMBL" id="MK404551">
    <property type="protein sequence ID" value="QIB02639.1"/>
    <property type="molecule type" value="Genomic_DNA"/>
</dbReference>
<dbReference type="GO" id="GO:0016102">
    <property type="term" value="P:diterpenoid biosynthetic process"/>
    <property type="evidence" value="ECO:0007669"/>
    <property type="project" value="InterPro"/>
</dbReference>
<dbReference type="InterPro" id="IPR050148">
    <property type="entry name" value="Terpene_synthase-like"/>
</dbReference>
<feature type="domain" description="Terpene synthase N-terminal" evidence="5">
    <location>
        <begin position="23"/>
        <end position="223"/>
    </location>
</feature>
<keyword evidence="4 8" id="KW-0456">Lyase</keyword>
<dbReference type="EMBL" id="MK404544">
    <property type="protein sequence ID" value="QGN65613.1"/>
    <property type="molecule type" value="mRNA"/>
</dbReference>
<gene>
    <name evidence="8" type="primary">TPS7</name>
</gene>
<evidence type="ECO:0000313" key="7">
    <source>
        <dbReference type="EMBL" id="QGN65613.1"/>
    </source>
</evidence>
<dbReference type="Gene3D" id="1.50.10.130">
    <property type="entry name" value="Terpene synthase, N-terminal domain"/>
    <property type="match status" value="1"/>
</dbReference>
<dbReference type="InterPro" id="IPR044814">
    <property type="entry name" value="Terpene_cyclase_plant_C1"/>
</dbReference>
<name>A0A6C0THX3_TAICR</name>
<feature type="domain" description="Terpene synthase metal-binding" evidence="6">
    <location>
        <begin position="287"/>
        <end position="520"/>
    </location>
</feature>
<dbReference type="InterPro" id="IPR034741">
    <property type="entry name" value="Terpene_cyclase-like_1_C"/>
</dbReference>
<dbReference type="InterPro" id="IPR036965">
    <property type="entry name" value="Terpene_synth_N_sf"/>
</dbReference>
<evidence type="ECO:0000313" key="8">
    <source>
        <dbReference type="EMBL" id="QIB02639.1"/>
    </source>
</evidence>
<dbReference type="EC" id="4.2.3.13" evidence="7 8"/>
<dbReference type="CDD" id="cd00684">
    <property type="entry name" value="Terpene_cyclase_plant_C1"/>
    <property type="match status" value="1"/>
</dbReference>
<protein>
    <submittedName>
        <fullName evidence="7 8">Terpene synthase</fullName>
        <ecNumber evidence="7 8">4.2.3.13</ecNumber>
    </submittedName>
</protein>
<accession>A0A6C0THX3</accession>
<dbReference type="GO" id="GO:0000287">
    <property type="term" value="F:magnesium ion binding"/>
    <property type="evidence" value="ECO:0007669"/>
    <property type="project" value="InterPro"/>
</dbReference>
<dbReference type="PANTHER" id="PTHR31739">
    <property type="entry name" value="ENT-COPALYL DIPHOSPHATE SYNTHASE, CHLOROPLASTIC"/>
    <property type="match status" value="1"/>
</dbReference>
<dbReference type="Pfam" id="PF01397">
    <property type="entry name" value="Terpene_synth"/>
    <property type="match status" value="1"/>
</dbReference>
<evidence type="ECO:0000256" key="2">
    <source>
        <dbReference type="ARBA" id="ARBA00022723"/>
    </source>
</evidence>
<dbReference type="InterPro" id="IPR001906">
    <property type="entry name" value="Terpene_synth_N"/>
</dbReference>
<dbReference type="InterPro" id="IPR008930">
    <property type="entry name" value="Terpenoid_cyclase/PrenylTrfase"/>
</dbReference>
<dbReference type="Gene3D" id="1.10.600.10">
    <property type="entry name" value="Farnesyl Diphosphate Synthase"/>
    <property type="match status" value="1"/>
</dbReference>
<keyword evidence="2" id="KW-0479">Metal-binding</keyword>
<evidence type="ECO:0000259" key="5">
    <source>
        <dbReference type="Pfam" id="PF01397"/>
    </source>
</evidence>
<keyword evidence="3" id="KW-0460">Magnesium</keyword>
<proteinExistence type="evidence at transcript level"/>
<dbReference type="InterPro" id="IPR008949">
    <property type="entry name" value="Isoprenoid_synthase_dom_sf"/>
</dbReference>
<dbReference type="SFLD" id="SFLDS00005">
    <property type="entry name" value="Isoprenoid_Synthase_Type_I"/>
    <property type="match status" value="1"/>
</dbReference>
<dbReference type="Pfam" id="PF03936">
    <property type="entry name" value="Terpene_synth_C"/>
    <property type="match status" value="1"/>
</dbReference>
<reference evidence="8" key="1">
    <citation type="submission" date="2019-01" db="EMBL/GenBank/DDBJ databases">
        <authorList>
            <person name="Ma L.-T."/>
            <person name="Chu F.-H."/>
        </authorList>
    </citation>
    <scope>NUCLEOTIDE SEQUENCE</scope>
    <source>
        <tissue evidence="8">Mature needles</tissue>
        <tissue evidence="7">Mature needles and cones</tissue>
    </source>
</reference>